<dbReference type="RefSeq" id="WP_099154872.1">
    <property type="nucleotide sequence ID" value="NZ_PDUD01000050.1"/>
</dbReference>
<evidence type="ECO:0000313" key="2">
    <source>
        <dbReference type="Proteomes" id="UP000223913"/>
    </source>
</evidence>
<proteinExistence type="predicted"/>
<accession>A0A2D0MZY2</accession>
<organism evidence="1 2">
    <name type="scientific">Flavilitoribacter nigricans (strain ATCC 23147 / DSM 23189 / NBRC 102662 / NCIMB 1420 / SS-2)</name>
    <name type="common">Lewinella nigricans</name>
    <dbReference type="NCBI Taxonomy" id="1122177"/>
    <lineage>
        <taxon>Bacteria</taxon>
        <taxon>Pseudomonadati</taxon>
        <taxon>Bacteroidota</taxon>
        <taxon>Saprospiria</taxon>
        <taxon>Saprospirales</taxon>
        <taxon>Lewinellaceae</taxon>
        <taxon>Flavilitoribacter</taxon>
    </lineage>
</organism>
<gene>
    <name evidence="1" type="ORF">CRP01_35655</name>
</gene>
<name>A0A2D0MZY2_FLAN2</name>
<protein>
    <submittedName>
        <fullName evidence="1">Uncharacterized protein</fullName>
    </submittedName>
</protein>
<reference evidence="1 2" key="1">
    <citation type="submission" date="2017-10" db="EMBL/GenBank/DDBJ databases">
        <title>The draft genome sequence of Lewinella nigricans NBRC 102662.</title>
        <authorList>
            <person name="Wang K."/>
        </authorList>
    </citation>
    <scope>NUCLEOTIDE SEQUENCE [LARGE SCALE GENOMIC DNA]</scope>
    <source>
        <strain evidence="1 2">NBRC 102662</strain>
    </source>
</reference>
<dbReference type="AlphaFoldDB" id="A0A2D0MZY2"/>
<sequence length="165" mass="18566">MKNQSVVQHILGFNEVFDRISRINLRLPQNFRIYVGTDKVWIGGKDDGSSYLHIEKISAKALELTKPLADGDLDIQVYPQGHGSETEEGVVSQKVACTLRGEKLSGLWLRVAFDEDYHYLILLAGKSPEQYVALYDAGMEIAQGIRSQVPKTKFIRQYERPAVAV</sequence>
<evidence type="ECO:0000313" key="1">
    <source>
        <dbReference type="EMBL" id="PHN01686.1"/>
    </source>
</evidence>
<comment type="caution">
    <text evidence="1">The sequence shown here is derived from an EMBL/GenBank/DDBJ whole genome shotgun (WGS) entry which is preliminary data.</text>
</comment>
<keyword evidence="2" id="KW-1185">Reference proteome</keyword>
<dbReference type="Proteomes" id="UP000223913">
    <property type="component" value="Unassembled WGS sequence"/>
</dbReference>
<dbReference type="EMBL" id="PDUD01000050">
    <property type="protein sequence ID" value="PHN01686.1"/>
    <property type="molecule type" value="Genomic_DNA"/>
</dbReference>